<dbReference type="OrthoDB" id="3428089at2"/>
<gene>
    <name evidence="3" type="ORF">SAMN06309945_0180</name>
</gene>
<dbReference type="InterPro" id="IPR023393">
    <property type="entry name" value="START-like_dom_sf"/>
</dbReference>
<keyword evidence="4" id="KW-1185">Reference proteome</keyword>
<evidence type="ECO:0000313" key="4">
    <source>
        <dbReference type="Proteomes" id="UP000190857"/>
    </source>
</evidence>
<name>A0A1T5IBC2_9MICO</name>
<dbReference type="EMBL" id="FUZP01000001">
    <property type="protein sequence ID" value="SKC36343.1"/>
    <property type="molecule type" value="Genomic_DNA"/>
</dbReference>
<feature type="domain" description="Activator of Hsp90 ATPase homologue 1/2-like C-terminal" evidence="2">
    <location>
        <begin position="184"/>
        <end position="292"/>
    </location>
</feature>
<dbReference type="RefSeq" id="WP_079726425.1">
    <property type="nucleotide sequence ID" value="NZ_FUZP01000001.1"/>
</dbReference>
<dbReference type="InterPro" id="IPR013538">
    <property type="entry name" value="ASHA1/2-like_C"/>
</dbReference>
<reference evidence="3 4" key="1">
    <citation type="submission" date="2017-02" db="EMBL/GenBank/DDBJ databases">
        <authorList>
            <person name="Peterson S.W."/>
        </authorList>
    </citation>
    <scope>NUCLEOTIDE SEQUENCE [LARGE SCALE GENOMIC DNA]</scope>
    <source>
        <strain evidence="3 4">VKM Ac-2059</strain>
    </source>
</reference>
<proteinExistence type="inferred from homology"/>
<dbReference type="CDD" id="cd07814">
    <property type="entry name" value="SRPBCC_CalC_Aha1-like"/>
    <property type="match status" value="1"/>
</dbReference>
<dbReference type="AlphaFoldDB" id="A0A1T5IBC2"/>
<dbReference type="Pfam" id="PF08327">
    <property type="entry name" value="AHSA1"/>
    <property type="match status" value="1"/>
</dbReference>
<dbReference type="STRING" id="123320.SAMN06309945_0180"/>
<comment type="similarity">
    <text evidence="1">Belongs to the AHA1 family.</text>
</comment>
<dbReference type="Gene3D" id="3.30.530.20">
    <property type="match status" value="1"/>
</dbReference>
<dbReference type="InterPro" id="IPR036628">
    <property type="entry name" value="Clp_N_dom_sf"/>
</dbReference>
<sequence>MSKFVRAAQTSQSLSLAAMEEASRAGLRVADLEHLFLALVISDQPAGASLRSMGIDIEGARRAVEEAHAAQLASLGIEASFPEAGRIVFHETDGYEWSKRASYLFARSAEKDRNGDAAAVLRELVSEPSGLIADILNRLGTTPQAVLEHLEHLEQFDATAERTATRPTQVKGRASGSIEAFVSAPIDDVWKLLADPARIPDWEMSVGCIDDAAQDVTPGTAWHGVAPASRPDGKPLKVKPGFRRRGIELVTAHQPERIAWSFTYPDAPHSNAVLTEFTLATTTGGTQVKITKSWSRRPGWRRLVALPLRPIQKFIVWITLFQTGGAVSRAFR</sequence>
<evidence type="ECO:0000313" key="3">
    <source>
        <dbReference type="EMBL" id="SKC36343.1"/>
    </source>
</evidence>
<dbReference type="SUPFAM" id="SSF55961">
    <property type="entry name" value="Bet v1-like"/>
    <property type="match status" value="1"/>
</dbReference>
<dbReference type="SUPFAM" id="SSF81923">
    <property type="entry name" value="Double Clp-N motif"/>
    <property type="match status" value="1"/>
</dbReference>
<evidence type="ECO:0000259" key="2">
    <source>
        <dbReference type="Pfam" id="PF08327"/>
    </source>
</evidence>
<protein>
    <submittedName>
        <fullName evidence="3">Clp amino terminal domain-containing protein, pathogenicity island component</fullName>
    </submittedName>
</protein>
<organism evidence="3 4">
    <name type="scientific">Okibacterium fritillariae</name>
    <dbReference type="NCBI Taxonomy" id="123320"/>
    <lineage>
        <taxon>Bacteria</taxon>
        <taxon>Bacillati</taxon>
        <taxon>Actinomycetota</taxon>
        <taxon>Actinomycetes</taxon>
        <taxon>Micrococcales</taxon>
        <taxon>Microbacteriaceae</taxon>
        <taxon>Okibacterium</taxon>
    </lineage>
</organism>
<dbReference type="Proteomes" id="UP000190857">
    <property type="component" value="Unassembled WGS sequence"/>
</dbReference>
<evidence type="ECO:0000256" key="1">
    <source>
        <dbReference type="ARBA" id="ARBA00006817"/>
    </source>
</evidence>
<dbReference type="Gene3D" id="1.10.1780.10">
    <property type="entry name" value="Clp, N-terminal domain"/>
    <property type="match status" value="1"/>
</dbReference>
<accession>A0A1T5IBC2</accession>